<comment type="subunit">
    <text evidence="3">Component of the nexin-dynein regulatory complex (N-DRC).</text>
</comment>
<feature type="region of interest" description="Disordered" evidence="12">
    <location>
        <begin position="55"/>
        <end position="79"/>
    </location>
</feature>
<keyword evidence="6" id="KW-0175">Coiled coil</keyword>
<comment type="subcellular location">
    <subcellularLocation>
        <location evidence="2">Cytoplasm</location>
        <location evidence="2">Cytoskeleton</location>
        <location evidence="2">Flagellum axoneme</location>
    </subcellularLocation>
</comment>
<keyword evidence="7" id="KW-0969">Cilium</keyword>
<protein>
    <recommendedName>
        <fullName evidence="11">Dynein regulatory complex protein 12</fullName>
    </recommendedName>
</protein>
<sequence length="203" mass="23720">MPPKKKKGKGKGKGKKKGKKKDDAQLELEDKYKRTMDEINALKDHLAIRREFTRRAKSASADMAKKMEEAEKELEEHKDDQKAINADMTRQYKTMQTEMGLRIHQLETELGRTRTQLSSTEAELRKSYEDRKKMMEERENEIVDLKLKIDSMEQAYENVLREALDTLMQKLDVAKGQWEEQSAMIQTKNKQTLLEFGLNPLDV</sequence>
<keyword evidence="8" id="KW-0206">Cytoskeleton</keyword>
<evidence type="ECO:0000256" key="2">
    <source>
        <dbReference type="ARBA" id="ARBA00004611"/>
    </source>
</evidence>
<reference evidence="14" key="1">
    <citation type="submission" date="2025-08" db="UniProtKB">
        <authorList>
            <consortium name="RefSeq"/>
        </authorList>
    </citation>
    <scope>IDENTIFICATION</scope>
</reference>
<evidence type="ECO:0000256" key="3">
    <source>
        <dbReference type="ARBA" id="ARBA00011248"/>
    </source>
</evidence>
<feature type="compositionally biased region" description="Basic and acidic residues" evidence="12">
    <location>
        <begin position="63"/>
        <end position="79"/>
    </location>
</feature>
<dbReference type="Proteomes" id="UP000694888">
    <property type="component" value="Unplaced"/>
</dbReference>
<comment type="function">
    <text evidence="1">Component of the nexin-dynein regulatory complex (N-DRC), a key regulator of ciliary/flagellar motility which maintains the alignment and integrity of the distal axoneme and regulates microtubule sliding in motile axonemes.</text>
</comment>
<comment type="similarity">
    <text evidence="10">Belongs to the DRC12 family.</text>
</comment>
<keyword evidence="13" id="KW-1185">Reference proteome</keyword>
<feature type="region of interest" description="Disordered" evidence="12">
    <location>
        <begin position="1"/>
        <end position="27"/>
    </location>
</feature>
<dbReference type="GeneID" id="101863842"/>
<organism evidence="13 14">
    <name type="scientific">Aplysia californica</name>
    <name type="common">California sea hare</name>
    <dbReference type="NCBI Taxonomy" id="6500"/>
    <lineage>
        <taxon>Eukaryota</taxon>
        <taxon>Metazoa</taxon>
        <taxon>Spiralia</taxon>
        <taxon>Lophotrochozoa</taxon>
        <taxon>Mollusca</taxon>
        <taxon>Gastropoda</taxon>
        <taxon>Heterobranchia</taxon>
        <taxon>Euthyneura</taxon>
        <taxon>Tectipleura</taxon>
        <taxon>Aplysiida</taxon>
        <taxon>Aplysioidea</taxon>
        <taxon>Aplysiidae</taxon>
        <taxon>Aplysia</taxon>
    </lineage>
</organism>
<accession>A0ABM0K2W5</accession>
<evidence type="ECO:0000256" key="12">
    <source>
        <dbReference type="SAM" id="MobiDB-lite"/>
    </source>
</evidence>
<evidence type="ECO:0000313" key="14">
    <source>
        <dbReference type="RefSeq" id="XP_005107500.1"/>
    </source>
</evidence>
<evidence type="ECO:0000256" key="10">
    <source>
        <dbReference type="ARBA" id="ARBA00044754"/>
    </source>
</evidence>
<feature type="compositionally biased region" description="Basic residues" evidence="12">
    <location>
        <begin position="1"/>
        <end position="19"/>
    </location>
</feature>
<dbReference type="InterPro" id="IPR033585">
    <property type="entry name" value="DRC12-like"/>
</dbReference>
<dbReference type="PANTHER" id="PTHR28656">
    <property type="entry name" value="COILED-COIL DOMAIN-CONTAINING PROTEIN 153"/>
    <property type="match status" value="1"/>
</dbReference>
<gene>
    <name evidence="14" type="primary">LOC101863842</name>
</gene>
<evidence type="ECO:0000256" key="9">
    <source>
        <dbReference type="ARBA" id="ARBA00023273"/>
    </source>
</evidence>
<proteinExistence type="inferred from homology"/>
<keyword evidence="9" id="KW-0966">Cell projection</keyword>
<dbReference type="RefSeq" id="XP_005107500.1">
    <property type="nucleotide sequence ID" value="XM_005107443.3"/>
</dbReference>
<evidence type="ECO:0000256" key="6">
    <source>
        <dbReference type="ARBA" id="ARBA00023054"/>
    </source>
</evidence>
<keyword evidence="4" id="KW-0963">Cytoplasm</keyword>
<evidence type="ECO:0000313" key="13">
    <source>
        <dbReference type="Proteomes" id="UP000694888"/>
    </source>
</evidence>
<evidence type="ECO:0000256" key="5">
    <source>
        <dbReference type="ARBA" id="ARBA00022846"/>
    </source>
</evidence>
<evidence type="ECO:0000256" key="7">
    <source>
        <dbReference type="ARBA" id="ARBA00023069"/>
    </source>
</evidence>
<evidence type="ECO:0000256" key="1">
    <source>
        <dbReference type="ARBA" id="ARBA00003029"/>
    </source>
</evidence>
<name>A0ABM0K2W5_APLCA</name>
<keyword evidence="5" id="KW-0282">Flagellum</keyword>
<evidence type="ECO:0000256" key="4">
    <source>
        <dbReference type="ARBA" id="ARBA00022490"/>
    </source>
</evidence>
<evidence type="ECO:0000256" key="11">
    <source>
        <dbReference type="ARBA" id="ARBA00044800"/>
    </source>
</evidence>
<dbReference type="PANTHER" id="PTHR28656:SF1">
    <property type="entry name" value="COILED-COIL DOMAIN-CONTAINING PROTEIN 153"/>
    <property type="match status" value="1"/>
</dbReference>
<evidence type="ECO:0000256" key="8">
    <source>
        <dbReference type="ARBA" id="ARBA00023212"/>
    </source>
</evidence>